<dbReference type="HOGENOM" id="CLU_2378322_0_0_1"/>
<accession>A0A059F0L9</accession>
<evidence type="ECO:0000313" key="1">
    <source>
        <dbReference type="EMBL" id="KCZ80848.1"/>
    </source>
</evidence>
<dbReference type="AlphaFoldDB" id="A0A059F0L9"/>
<feature type="non-terminal residue" evidence="1">
    <location>
        <position position="95"/>
    </location>
</feature>
<name>A0A059F0L9_9MICR</name>
<keyword evidence="2" id="KW-1185">Reference proteome</keyword>
<organism evidence="1 2">
    <name type="scientific">Anncaliia algerae PRA339</name>
    <dbReference type="NCBI Taxonomy" id="1288291"/>
    <lineage>
        <taxon>Eukaryota</taxon>
        <taxon>Fungi</taxon>
        <taxon>Fungi incertae sedis</taxon>
        <taxon>Microsporidia</taxon>
        <taxon>Tubulinosematoidea</taxon>
        <taxon>Tubulinosematidae</taxon>
        <taxon>Anncaliia</taxon>
    </lineage>
</organism>
<reference evidence="1 2" key="2">
    <citation type="submission" date="2014-03" db="EMBL/GenBank/DDBJ databases">
        <title>The Genome Sequence of Anncaliia algerae insect isolate PRA339.</title>
        <authorList>
            <consortium name="The Broad Institute Genome Sequencing Platform"/>
            <consortium name="The Broad Institute Genome Sequencing Center for Infectious Disease"/>
            <person name="Cuomo C."/>
            <person name="Becnel J."/>
            <person name="Sanscrainte N."/>
            <person name="Walker B."/>
            <person name="Young S.K."/>
            <person name="Zeng Q."/>
            <person name="Gargeya S."/>
            <person name="Fitzgerald M."/>
            <person name="Haas B."/>
            <person name="Abouelleil A."/>
            <person name="Alvarado L."/>
            <person name="Arachchi H.M."/>
            <person name="Berlin A.M."/>
            <person name="Chapman S.B."/>
            <person name="Dewar J."/>
            <person name="Goldberg J."/>
            <person name="Griggs A."/>
            <person name="Gujja S."/>
            <person name="Hansen M."/>
            <person name="Howarth C."/>
            <person name="Imamovic A."/>
            <person name="Larimer J."/>
            <person name="McCowan C."/>
            <person name="Murphy C."/>
            <person name="Neiman D."/>
            <person name="Pearson M."/>
            <person name="Priest M."/>
            <person name="Roberts A."/>
            <person name="Saif S."/>
            <person name="Shea T."/>
            <person name="Sisk P."/>
            <person name="Sykes S."/>
            <person name="Wortman J."/>
            <person name="Nusbaum C."/>
            <person name="Birren B."/>
        </authorList>
    </citation>
    <scope>NUCLEOTIDE SEQUENCE [LARGE SCALE GENOMIC DNA]</scope>
    <source>
        <strain evidence="1 2">PRA339</strain>
    </source>
</reference>
<protein>
    <submittedName>
        <fullName evidence="1">Uncharacterized protein</fullName>
    </submittedName>
</protein>
<dbReference type="VEuPathDB" id="MicrosporidiaDB:H312_01731"/>
<gene>
    <name evidence="1" type="ORF">H312_01731</name>
</gene>
<dbReference type="EMBL" id="KK365160">
    <property type="protein sequence ID" value="KCZ80848.1"/>
    <property type="molecule type" value="Genomic_DNA"/>
</dbReference>
<proteinExistence type="predicted"/>
<reference evidence="2" key="1">
    <citation type="submission" date="2013-02" db="EMBL/GenBank/DDBJ databases">
        <authorList>
            <consortium name="The Broad Institute Genome Sequencing Platform"/>
            <person name="Cuomo C."/>
            <person name="Becnel J."/>
            <person name="Sanscrainte N."/>
            <person name="Walker B."/>
            <person name="Young S.K."/>
            <person name="Zeng Q."/>
            <person name="Gargeya S."/>
            <person name="Fitzgerald M."/>
            <person name="Haas B."/>
            <person name="Abouelleil A."/>
            <person name="Alvarado L."/>
            <person name="Arachchi H.M."/>
            <person name="Berlin A.M."/>
            <person name="Chapman S.B."/>
            <person name="Dewar J."/>
            <person name="Goldberg J."/>
            <person name="Griggs A."/>
            <person name="Gujja S."/>
            <person name="Hansen M."/>
            <person name="Howarth C."/>
            <person name="Imamovic A."/>
            <person name="Larimer J."/>
            <person name="McCowan C."/>
            <person name="Murphy C."/>
            <person name="Neiman D."/>
            <person name="Pearson M."/>
            <person name="Priest M."/>
            <person name="Roberts A."/>
            <person name="Saif S."/>
            <person name="Shea T."/>
            <person name="Sisk P."/>
            <person name="Sykes S."/>
            <person name="Wortman J."/>
            <person name="Nusbaum C."/>
            <person name="Birren B."/>
        </authorList>
    </citation>
    <scope>NUCLEOTIDE SEQUENCE [LARGE SCALE GENOMIC DNA]</scope>
    <source>
        <strain evidence="2">PRA339</strain>
    </source>
</reference>
<dbReference type="Proteomes" id="UP000030655">
    <property type="component" value="Unassembled WGS sequence"/>
</dbReference>
<evidence type="ECO:0000313" key="2">
    <source>
        <dbReference type="Proteomes" id="UP000030655"/>
    </source>
</evidence>
<sequence length="95" mass="11334">MLLYIYLIDKKYSFMLVHLINHLNKNSRLKTSENHYFRNDPKGLTHSIITKNIIKESPEIKSINDLESLYEEFRTFKSIIWKTYNIGAIIGTHLY</sequence>